<dbReference type="RefSeq" id="WP_012931698.1">
    <property type="nucleotide sequence ID" value="NC_013739.1"/>
</dbReference>
<feature type="domain" description="Major facilitator superfamily (MFS) profile" evidence="8">
    <location>
        <begin position="22"/>
        <end position="515"/>
    </location>
</feature>
<gene>
    <name evidence="9" type="ordered locus">Cwoe_0209</name>
</gene>
<accession>D3F567</accession>
<evidence type="ECO:0000259" key="8">
    <source>
        <dbReference type="PROSITE" id="PS50850"/>
    </source>
</evidence>
<dbReference type="AlphaFoldDB" id="D3F567"/>
<evidence type="ECO:0000256" key="4">
    <source>
        <dbReference type="ARBA" id="ARBA00022692"/>
    </source>
</evidence>
<keyword evidence="5 7" id="KW-1133">Transmembrane helix</keyword>
<feature type="transmembrane region" description="Helical" evidence="7">
    <location>
        <begin position="413"/>
        <end position="435"/>
    </location>
</feature>
<reference evidence="9 10" key="1">
    <citation type="journal article" date="2010" name="Stand. Genomic Sci.">
        <title>Complete genome sequence of Conexibacter woesei type strain (ID131577).</title>
        <authorList>
            <person name="Pukall R."/>
            <person name="Lapidus A."/>
            <person name="Glavina Del Rio T."/>
            <person name="Copeland A."/>
            <person name="Tice H."/>
            <person name="Cheng J.-F."/>
            <person name="Lucas S."/>
            <person name="Chen F."/>
            <person name="Nolan M."/>
            <person name="Bruce D."/>
            <person name="Goodwin L."/>
            <person name="Pitluck S."/>
            <person name="Mavromatis K."/>
            <person name="Ivanova N."/>
            <person name="Ovchinnikova G."/>
            <person name="Pati A."/>
            <person name="Chen A."/>
            <person name="Palaniappan K."/>
            <person name="Land M."/>
            <person name="Hauser L."/>
            <person name="Chang Y.-J."/>
            <person name="Jeffries C.D."/>
            <person name="Chain P."/>
            <person name="Meincke L."/>
            <person name="Sims D."/>
            <person name="Brettin T."/>
            <person name="Detter J.C."/>
            <person name="Rohde M."/>
            <person name="Goeker M."/>
            <person name="Bristow J."/>
            <person name="Eisen J.A."/>
            <person name="Markowitz V."/>
            <person name="Kyrpides N.C."/>
            <person name="Klenk H.-P."/>
            <person name="Hugenholtz P."/>
        </authorList>
    </citation>
    <scope>NUCLEOTIDE SEQUENCE [LARGE SCALE GENOMIC DNA]</scope>
    <source>
        <strain evidence="10">DSM 14684 / CIP 108061 / JCM 11494 / NBRC 100937 / ID131577</strain>
    </source>
</reference>
<keyword evidence="2" id="KW-0813">Transport</keyword>
<evidence type="ECO:0000256" key="2">
    <source>
        <dbReference type="ARBA" id="ARBA00022448"/>
    </source>
</evidence>
<dbReference type="PANTHER" id="PTHR42718:SF42">
    <property type="entry name" value="EXPORT PROTEIN"/>
    <property type="match status" value="1"/>
</dbReference>
<feature type="transmembrane region" description="Helical" evidence="7">
    <location>
        <begin position="276"/>
        <end position="301"/>
    </location>
</feature>
<reference evidence="10" key="2">
    <citation type="submission" date="2010-01" db="EMBL/GenBank/DDBJ databases">
        <title>The complete genome of Conexibacter woesei DSM 14684.</title>
        <authorList>
            <consortium name="US DOE Joint Genome Institute (JGI-PGF)"/>
            <person name="Lucas S."/>
            <person name="Copeland A."/>
            <person name="Lapidus A."/>
            <person name="Glavina del Rio T."/>
            <person name="Dalin E."/>
            <person name="Tice H."/>
            <person name="Bruce D."/>
            <person name="Goodwin L."/>
            <person name="Pitluck S."/>
            <person name="Kyrpides N."/>
            <person name="Mavromatis K."/>
            <person name="Ivanova N."/>
            <person name="Mikhailova N."/>
            <person name="Chertkov O."/>
            <person name="Brettin T."/>
            <person name="Detter J.C."/>
            <person name="Han C."/>
            <person name="Larimer F."/>
            <person name="Land M."/>
            <person name="Hauser L."/>
            <person name="Markowitz V."/>
            <person name="Cheng J.-F."/>
            <person name="Hugenholtz P."/>
            <person name="Woyke T."/>
            <person name="Wu D."/>
            <person name="Pukall R."/>
            <person name="Steenblock K."/>
            <person name="Schneider S."/>
            <person name="Klenk H.-P."/>
            <person name="Eisen J.A."/>
        </authorList>
    </citation>
    <scope>NUCLEOTIDE SEQUENCE [LARGE SCALE GENOMIC DNA]</scope>
    <source>
        <strain evidence="10">DSM 14684 / CIP 108061 / JCM 11494 / NBRC 100937 / ID131577</strain>
    </source>
</reference>
<feature type="transmembrane region" description="Helical" evidence="7">
    <location>
        <begin position="491"/>
        <end position="510"/>
    </location>
</feature>
<dbReference type="InterPro" id="IPR011701">
    <property type="entry name" value="MFS"/>
</dbReference>
<name>D3F567_CONWI</name>
<dbReference type="GO" id="GO:0022857">
    <property type="term" value="F:transmembrane transporter activity"/>
    <property type="evidence" value="ECO:0007669"/>
    <property type="project" value="InterPro"/>
</dbReference>
<dbReference type="CDD" id="cd17321">
    <property type="entry name" value="MFS_MMR_MDR_like"/>
    <property type="match status" value="1"/>
</dbReference>
<dbReference type="InterPro" id="IPR020846">
    <property type="entry name" value="MFS_dom"/>
</dbReference>
<feature type="transmembrane region" description="Helical" evidence="7">
    <location>
        <begin position="341"/>
        <end position="360"/>
    </location>
</feature>
<feature type="transmembrane region" description="Helical" evidence="7">
    <location>
        <begin position="372"/>
        <end position="392"/>
    </location>
</feature>
<keyword evidence="3" id="KW-1003">Cell membrane</keyword>
<feature type="transmembrane region" description="Helical" evidence="7">
    <location>
        <begin position="177"/>
        <end position="196"/>
    </location>
</feature>
<keyword evidence="4 7" id="KW-0812">Transmembrane</keyword>
<feature type="transmembrane region" description="Helical" evidence="7">
    <location>
        <begin position="234"/>
        <end position="256"/>
    </location>
</feature>
<dbReference type="HOGENOM" id="CLU_000960_28_3_11"/>
<proteinExistence type="predicted"/>
<dbReference type="EMBL" id="CP001854">
    <property type="protein sequence ID" value="ADB48645.1"/>
    <property type="molecule type" value="Genomic_DNA"/>
</dbReference>
<feature type="transmembrane region" description="Helical" evidence="7">
    <location>
        <begin position="88"/>
        <end position="107"/>
    </location>
</feature>
<dbReference type="eggNOG" id="COG0477">
    <property type="taxonomic scope" value="Bacteria"/>
</dbReference>
<evidence type="ECO:0000256" key="6">
    <source>
        <dbReference type="ARBA" id="ARBA00023136"/>
    </source>
</evidence>
<dbReference type="KEGG" id="cwo:Cwoe_0209"/>
<keyword evidence="10" id="KW-1185">Reference proteome</keyword>
<dbReference type="OrthoDB" id="7375466at2"/>
<dbReference type="GO" id="GO:0005886">
    <property type="term" value="C:plasma membrane"/>
    <property type="evidence" value="ECO:0007669"/>
    <property type="project" value="UniProtKB-SubCell"/>
</dbReference>
<evidence type="ECO:0000313" key="10">
    <source>
        <dbReference type="Proteomes" id="UP000008229"/>
    </source>
</evidence>
<feature type="transmembrane region" description="Helical" evidence="7">
    <location>
        <begin position="20"/>
        <end position="43"/>
    </location>
</feature>
<evidence type="ECO:0000256" key="5">
    <source>
        <dbReference type="ARBA" id="ARBA00022989"/>
    </source>
</evidence>
<dbReference type="InterPro" id="IPR004638">
    <property type="entry name" value="EmrB-like"/>
</dbReference>
<feature type="transmembrane region" description="Helical" evidence="7">
    <location>
        <begin position="146"/>
        <end position="165"/>
    </location>
</feature>
<dbReference type="PANTHER" id="PTHR42718">
    <property type="entry name" value="MAJOR FACILITATOR SUPERFAMILY MULTIDRUG TRANSPORTER MFSC"/>
    <property type="match status" value="1"/>
</dbReference>
<evidence type="ECO:0000313" key="9">
    <source>
        <dbReference type="EMBL" id="ADB48645.1"/>
    </source>
</evidence>
<protein>
    <submittedName>
        <fullName evidence="9">Drug resistance transporter, EmrB/QacA subfamily</fullName>
    </submittedName>
</protein>
<dbReference type="PROSITE" id="PS50850">
    <property type="entry name" value="MFS"/>
    <property type="match status" value="1"/>
</dbReference>
<sequence length="524" mass="53149">MNTAAAAAARSRASGRDNPWLTLVAVALGVMMVGLDGTVVGVANPTIAADLDASLAGLQWVTNGYLLALAVLLIVGGKLGDRFGRKKVFVIGIAGFALTSLLCALSTSTGMLVGARVLQGVAGALLMPNTLALLRAAFPPAELNRAVGIWGGASALAVASGPIVGGLLVEHVSWESIFLLNLPLGLLAAVVTLRWVRESKDETHVGGFDVPGVALLSGGLFLLIWGVIKAQDHGWGSAYVIGFGIAALVTLAGFVVREARTREPLLPLELFRNRSLSAGVVLVVTGFFALFGILFFIGLYLQNVHGYSPIQTGVRLLPLTATFTISAPLGGLLTEKFGPRVPLCLGMLILAGCFFGLTGLEVDTGYGGQWPFYLLIGLAMGFVIVASTEAIVGNAPVERGGLAGGLQSTANQLGGVLGTAVLGSVIVSGVGSALAGNLADAGVPAAAAKAVEGQEELIAQGVAPVTPGMPAGLAQAITDASFQSFMDGLHTAMWVSGVLALVSAAIALLVSRGHGAGDGAAVHV</sequence>
<dbReference type="Proteomes" id="UP000008229">
    <property type="component" value="Chromosome"/>
</dbReference>
<evidence type="ECO:0000256" key="7">
    <source>
        <dbReference type="SAM" id="Phobius"/>
    </source>
</evidence>
<evidence type="ECO:0000256" key="3">
    <source>
        <dbReference type="ARBA" id="ARBA00022475"/>
    </source>
</evidence>
<dbReference type="Gene3D" id="1.20.1250.20">
    <property type="entry name" value="MFS general substrate transporter like domains"/>
    <property type="match status" value="1"/>
</dbReference>
<comment type="subcellular location">
    <subcellularLocation>
        <location evidence="1">Cell membrane</location>
        <topology evidence="1">Multi-pass membrane protein</topology>
    </subcellularLocation>
</comment>
<keyword evidence="6 7" id="KW-0472">Membrane</keyword>
<feature type="transmembrane region" description="Helical" evidence="7">
    <location>
        <begin position="55"/>
        <end position="76"/>
    </location>
</feature>
<feature type="transmembrane region" description="Helical" evidence="7">
    <location>
        <begin position="208"/>
        <end position="228"/>
    </location>
</feature>
<evidence type="ECO:0000256" key="1">
    <source>
        <dbReference type="ARBA" id="ARBA00004651"/>
    </source>
</evidence>
<dbReference type="InterPro" id="IPR036259">
    <property type="entry name" value="MFS_trans_sf"/>
</dbReference>
<organism evidence="9 10">
    <name type="scientific">Conexibacter woesei (strain DSM 14684 / CCUG 47730 / CIP 108061 / JCM 11494 / NBRC 100937 / ID131577)</name>
    <dbReference type="NCBI Taxonomy" id="469383"/>
    <lineage>
        <taxon>Bacteria</taxon>
        <taxon>Bacillati</taxon>
        <taxon>Actinomycetota</taxon>
        <taxon>Thermoleophilia</taxon>
        <taxon>Solirubrobacterales</taxon>
        <taxon>Conexibacteraceae</taxon>
        <taxon>Conexibacter</taxon>
    </lineage>
</organism>
<dbReference type="NCBIfam" id="TIGR00711">
    <property type="entry name" value="efflux_EmrB"/>
    <property type="match status" value="1"/>
</dbReference>
<feature type="transmembrane region" description="Helical" evidence="7">
    <location>
        <begin position="113"/>
        <end position="134"/>
    </location>
</feature>
<dbReference type="SUPFAM" id="SSF103473">
    <property type="entry name" value="MFS general substrate transporter"/>
    <property type="match status" value="2"/>
</dbReference>
<feature type="transmembrane region" description="Helical" evidence="7">
    <location>
        <begin position="313"/>
        <end position="334"/>
    </location>
</feature>
<dbReference type="Gene3D" id="1.20.1720.10">
    <property type="entry name" value="Multidrug resistance protein D"/>
    <property type="match status" value="1"/>
</dbReference>
<dbReference type="Pfam" id="PF07690">
    <property type="entry name" value="MFS_1"/>
    <property type="match status" value="1"/>
</dbReference>